<proteinExistence type="predicted"/>
<dbReference type="eggNOG" id="KOG0446">
    <property type="taxonomic scope" value="Eukaryota"/>
</dbReference>
<sequence>MENLISLVNIIQRACTALGDHGEGSTLPTLWDSLPVIAVVGGQMEMAISATAPGIANIADGKMGSSMGNLNSNLLNFISPFKRMKKVLSEGSSSSHGITTAIGLRRVGSPQMLLDAVLAPKSLMPLKRRM</sequence>
<evidence type="ECO:0000313" key="1">
    <source>
        <dbReference type="EMBL" id="EXC33821.1"/>
    </source>
</evidence>
<gene>
    <name evidence="1" type="ORF">L484_015559</name>
</gene>
<dbReference type="EMBL" id="KE346344">
    <property type="protein sequence ID" value="EXC33821.1"/>
    <property type="molecule type" value="Genomic_DNA"/>
</dbReference>
<name>W9SIV7_9ROSA</name>
<dbReference type="Proteomes" id="UP000030645">
    <property type="component" value="Unassembled WGS sequence"/>
</dbReference>
<reference evidence="1" key="1">
    <citation type="submission" date="2013-06" db="EMBL/GenBank/DDBJ databases">
        <title>Draft Genome Sequence of a Mulberry Tree, Morus notabilis C.K. Schn.</title>
        <authorList>
            <person name="He N."/>
            <person name="Zhao S."/>
        </authorList>
    </citation>
    <scope>NUCLEOTIDE SEQUENCE</scope>
</reference>
<dbReference type="STRING" id="981085.W9SIV7"/>
<dbReference type="AlphaFoldDB" id="W9SIV7"/>
<keyword evidence="2" id="KW-1185">Reference proteome</keyword>
<dbReference type="InterPro" id="IPR027417">
    <property type="entry name" value="P-loop_NTPase"/>
</dbReference>
<evidence type="ECO:0000313" key="2">
    <source>
        <dbReference type="Proteomes" id="UP000030645"/>
    </source>
</evidence>
<accession>W9SIV7</accession>
<protein>
    <submittedName>
        <fullName evidence="1">Uncharacterized protein</fullName>
    </submittedName>
</protein>
<organism evidence="1 2">
    <name type="scientific">Morus notabilis</name>
    <dbReference type="NCBI Taxonomy" id="981085"/>
    <lineage>
        <taxon>Eukaryota</taxon>
        <taxon>Viridiplantae</taxon>
        <taxon>Streptophyta</taxon>
        <taxon>Embryophyta</taxon>
        <taxon>Tracheophyta</taxon>
        <taxon>Spermatophyta</taxon>
        <taxon>Magnoliopsida</taxon>
        <taxon>eudicotyledons</taxon>
        <taxon>Gunneridae</taxon>
        <taxon>Pentapetalae</taxon>
        <taxon>rosids</taxon>
        <taxon>fabids</taxon>
        <taxon>Rosales</taxon>
        <taxon>Moraceae</taxon>
        <taxon>Moreae</taxon>
        <taxon>Morus</taxon>
    </lineage>
</organism>
<dbReference type="Gene3D" id="3.40.50.300">
    <property type="entry name" value="P-loop containing nucleotide triphosphate hydrolases"/>
    <property type="match status" value="1"/>
</dbReference>